<dbReference type="InterPro" id="IPR016688">
    <property type="entry name" value="MscS-like_plants/fungi"/>
</dbReference>
<evidence type="ECO:0000259" key="10">
    <source>
        <dbReference type="Pfam" id="PF00924"/>
    </source>
</evidence>
<feature type="compositionally biased region" description="Acidic residues" evidence="8">
    <location>
        <begin position="159"/>
        <end position="168"/>
    </location>
</feature>
<feature type="compositionally biased region" description="Low complexity" evidence="8">
    <location>
        <begin position="190"/>
        <end position="206"/>
    </location>
</feature>
<evidence type="ECO:0000256" key="9">
    <source>
        <dbReference type="SAM" id="Phobius"/>
    </source>
</evidence>
<keyword evidence="4 9" id="KW-0812">Transmembrane</keyword>
<dbReference type="Pfam" id="PF00924">
    <property type="entry name" value="MS_channel_2nd"/>
    <property type="match status" value="1"/>
</dbReference>
<evidence type="ECO:0000256" key="8">
    <source>
        <dbReference type="SAM" id="MobiDB-lite"/>
    </source>
</evidence>
<feature type="transmembrane region" description="Helical" evidence="9">
    <location>
        <begin position="396"/>
        <end position="416"/>
    </location>
</feature>
<feature type="transmembrane region" description="Helical" evidence="9">
    <location>
        <begin position="715"/>
        <end position="739"/>
    </location>
</feature>
<dbReference type="PANTHER" id="PTHR31618:SF1">
    <property type="entry name" value="EF-HAND DOMAIN-CONTAINING PROTEIN"/>
    <property type="match status" value="1"/>
</dbReference>
<evidence type="ECO:0000256" key="7">
    <source>
        <dbReference type="PIRNR" id="PIRNR017209"/>
    </source>
</evidence>
<evidence type="ECO:0000313" key="11">
    <source>
        <dbReference type="EMBL" id="KAG0461839.1"/>
    </source>
</evidence>
<dbReference type="FunFam" id="2.30.30.60:FF:000003">
    <property type="entry name" value="Predicted mechanosensitive ion channel"/>
    <property type="match status" value="1"/>
</dbReference>
<feature type="transmembrane region" description="Helical" evidence="9">
    <location>
        <begin position="323"/>
        <end position="348"/>
    </location>
</feature>
<feature type="region of interest" description="Disordered" evidence="8">
    <location>
        <begin position="129"/>
        <end position="231"/>
    </location>
</feature>
<dbReference type="AlphaFoldDB" id="A0A835PXW1"/>
<dbReference type="SUPFAM" id="SSF50182">
    <property type="entry name" value="Sm-like ribonucleoproteins"/>
    <property type="match status" value="1"/>
</dbReference>
<dbReference type="PANTHER" id="PTHR31618">
    <property type="entry name" value="MECHANOSENSITIVE ION CHANNEL PROTEIN 5"/>
    <property type="match status" value="1"/>
</dbReference>
<feature type="transmembrane region" description="Helical" evidence="9">
    <location>
        <begin position="686"/>
        <end position="709"/>
    </location>
</feature>
<reference evidence="11 12" key="1">
    <citation type="journal article" date="2020" name="Nat. Food">
        <title>A phased Vanilla planifolia genome enables genetic improvement of flavour and production.</title>
        <authorList>
            <person name="Hasing T."/>
            <person name="Tang H."/>
            <person name="Brym M."/>
            <person name="Khazi F."/>
            <person name="Huang T."/>
            <person name="Chambers A.H."/>
        </authorList>
    </citation>
    <scope>NUCLEOTIDE SEQUENCE [LARGE SCALE GENOMIC DNA]</scope>
    <source>
        <tissue evidence="11">Leaf</tissue>
    </source>
</reference>
<gene>
    <name evidence="11" type="ORF">HPP92_020315</name>
</gene>
<dbReference type="GO" id="GO:0008381">
    <property type="term" value="F:mechanosensitive monoatomic ion channel activity"/>
    <property type="evidence" value="ECO:0007669"/>
    <property type="project" value="TreeGrafter"/>
</dbReference>
<keyword evidence="6 7" id="KW-0472">Membrane</keyword>
<dbReference type="GO" id="GO:0005886">
    <property type="term" value="C:plasma membrane"/>
    <property type="evidence" value="ECO:0007669"/>
    <property type="project" value="UniProtKB-UniRule"/>
</dbReference>
<dbReference type="InterPro" id="IPR023408">
    <property type="entry name" value="MscS_beta-dom_sf"/>
</dbReference>
<feature type="region of interest" description="Disordered" evidence="8">
    <location>
        <begin position="1"/>
        <end position="78"/>
    </location>
</feature>
<evidence type="ECO:0000256" key="2">
    <source>
        <dbReference type="ARBA" id="ARBA00008017"/>
    </source>
</evidence>
<evidence type="ECO:0000256" key="5">
    <source>
        <dbReference type="ARBA" id="ARBA00022989"/>
    </source>
</evidence>
<dbReference type="Gene3D" id="2.30.30.60">
    <property type="match status" value="1"/>
</dbReference>
<evidence type="ECO:0000256" key="3">
    <source>
        <dbReference type="ARBA" id="ARBA00022448"/>
    </source>
</evidence>
<sequence>MNSLYKSFKSYGSNKSISFEGSPEDQLPILPNDPYRDLDDRQEVVIKVDGESREVPKKKGIEMPAAGSSGGDKEEGEISKFSFHGKCIPEMSDDPPSRLISSFLQKQRASCTEMALDQDFEMEELMRTGTNIGNSSETRVSLRNVSARPPSRSSFAESKEDDPDDYEEGRELRRASPNPSTWDGGTAEVLRCSSNSSFRPSSSLLRAKTRSRLMDPPPGPGGRADERKSIRITNRSGQTPLLSGQIPRSSPLKSELLSKSAVIEEDEDDPFEDLPDDFKRTKLGICTILQLITLLLIVAALVCSLSIPRLECQTLWGLQSWKWAVLVLVLFSGRLLSGWFIRIIVFFLERNFNFRKRFLYFVYGVRNAVLNCIWLGQVLTAWQLLFDKQAERENKMLSYITRIIFCLIVATALHLVKTLFVKVLASSFHVSTYFDRIQEALFNQYIIETLSGPPLIEIQHIMEEEERTIAEVQKFQNAGAAIPNDLRATAMSSRIGRVIGGSGDNGQRWTGLRSQAGNSTKLSGAVSRKDSGKKQLQQKDGISIDELHKLNQKNVSAWKMKRLMRIVRRGMLTTLDEQIANQHGEDESALLIRSEHEAKLAARKIFNNVSKPGERHIYLADLMRFMREDEARRALNLFSGAQGDGKVSRRSLKDWVVNVFRERRALSLTLNDTKTAVNKLHQMANVVVAIIVIIIWLLILNISTTHFFVFLSSQVLALVFVFGNTLKSIFEAIIFLFVVHPYDVGDRCEVNGVQMVVEEMNILTTIFLRYDFQKITYPNCELAKLPIGNFYRSPDMGDSIDFSIHVSTPVEKIAVMRERITACVEANKDHWYPGAQVVIKDVQDMNSFNVSLWMRHRINFQDMGMKWTRREPLVQEMVRILKELDIEYRMLPMDVNIRNMPPVTSNRLPSNWKTCS</sequence>
<comment type="similarity">
    <text evidence="2 7">Belongs to the MscS (TC 1.A.23) family.</text>
</comment>
<organism evidence="11 12">
    <name type="scientific">Vanilla planifolia</name>
    <name type="common">Vanilla</name>
    <dbReference type="NCBI Taxonomy" id="51239"/>
    <lineage>
        <taxon>Eukaryota</taxon>
        <taxon>Viridiplantae</taxon>
        <taxon>Streptophyta</taxon>
        <taxon>Embryophyta</taxon>
        <taxon>Tracheophyta</taxon>
        <taxon>Spermatophyta</taxon>
        <taxon>Magnoliopsida</taxon>
        <taxon>Liliopsida</taxon>
        <taxon>Asparagales</taxon>
        <taxon>Orchidaceae</taxon>
        <taxon>Vanilloideae</taxon>
        <taxon>Vanilleae</taxon>
        <taxon>Vanilla</taxon>
    </lineage>
</organism>
<feature type="compositionally biased region" description="Polar residues" evidence="8">
    <location>
        <begin position="506"/>
        <end position="522"/>
    </location>
</feature>
<comment type="caution">
    <text evidence="11">The sequence shown here is derived from an EMBL/GenBank/DDBJ whole genome shotgun (WGS) entry which is preliminary data.</text>
</comment>
<dbReference type="EMBL" id="JADCNM010000011">
    <property type="protein sequence ID" value="KAG0461839.1"/>
    <property type="molecule type" value="Genomic_DNA"/>
</dbReference>
<feature type="region of interest" description="Disordered" evidence="8">
    <location>
        <begin position="506"/>
        <end position="537"/>
    </location>
</feature>
<evidence type="ECO:0000313" key="12">
    <source>
        <dbReference type="Proteomes" id="UP000639772"/>
    </source>
</evidence>
<evidence type="ECO:0000256" key="4">
    <source>
        <dbReference type="ARBA" id="ARBA00022692"/>
    </source>
</evidence>
<dbReference type="PIRSF" id="PIRSF017209">
    <property type="entry name" value="Memb_At2g17000_prd"/>
    <property type="match status" value="1"/>
</dbReference>
<dbReference type="OrthoDB" id="544685at2759"/>
<feature type="compositionally biased region" description="Basic and acidic residues" evidence="8">
    <location>
        <begin position="34"/>
        <end position="61"/>
    </location>
</feature>
<dbReference type="GO" id="GO:0006820">
    <property type="term" value="P:monoatomic anion transport"/>
    <property type="evidence" value="ECO:0007669"/>
    <property type="project" value="TreeGrafter"/>
</dbReference>
<feature type="compositionally biased region" description="Polar residues" evidence="8">
    <location>
        <begin position="1"/>
        <end position="19"/>
    </location>
</feature>
<feature type="compositionally biased region" description="Polar residues" evidence="8">
    <location>
        <begin position="129"/>
        <end position="144"/>
    </location>
</feature>
<accession>A0A835PXW1</accession>
<proteinExistence type="inferred from homology"/>
<dbReference type="InterPro" id="IPR010920">
    <property type="entry name" value="LSM_dom_sf"/>
</dbReference>
<dbReference type="GO" id="GO:0050982">
    <property type="term" value="P:detection of mechanical stimulus"/>
    <property type="evidence" value="ECO:0007669"/>
    <property type="project" value="UniProtKB-ARBA"/>
</dbReference>
<evidence type="ECO:0000256" key="6">
    <source>
        <dbReference type="ARBA" id="ARBA00023136"/>
    </source>
</evidence>
<feature type="domain" description="Mechanosensitive ion channel MscS" evidence="10">
    <location>
        <begin position="725"/>
        <end position="790"/>
    </location>
</feature>
<protein>
    <recommendedName>
        <fullName evidence="7">Mechanosensitive ion channel protein</fullName>
    </recommendedName>
</protein>
<name>A0A835PXW1_VANPL</name>
<dbReference type="Proteomes" id="UP000639772">
    <property type="component" value="Chromosome 11"/>
</dbReference>
<dbReference type="InterPro" id="IPR006685">
    <property type="entry name" value="MscS_channel_2nd"/>
</dbReference>
<feature type="transmembrane region" description="Helical" evidence="9">
    <location>
        <begin position="283"/>
        <end position="307"/>
    </location>
</feature>
<feature type="transmembrane region" description="Helical" evidence="9">
    <location>
        <begin position="360"/>
        <end position="384"/>
    </location>
</feature>
<keyword evidence="3" id="KW-0813">Transport</keyword>
<evidence type="ECO:0000256" key="1">
    <source>
        <dbReference type="ARBA" id="ARBA00004141"/>
    </source>
</evidence>
<keyword evidence="5 9" id="KW-1133">Transmembrane helix</keyword>
<comment type="subcellular location">
    <subcellularLocation>
        <location evidence="1">Membrane</location>
        <topology evidence="1">Multi-pass membrane protein</topology>
    </subcellularLocation>
</comment>